<comment type="caution">
    <text evidence="2">The sequence shown here is derived from an EMBL/GenBank/DDBJ whole genome shotgun (WGS) entry which is preliminary data.</text>
</comment>
<evidence type="ECO:0000313" key="2">
    <source>
        <dbReference type="EMBL" id="PUE05770.1"/>
    </source>
</evidence>
<dbReference type="AlphaFoldDB" id="A0A657Q7Z9"/>
<dbReference type="Proteomes" id="UP000250928">
    <property type="component" value="Unassembled WGS sequence"/>
</dbReference>
<name>A0A657Q7Z9_9GAMM</name>
<gene>
    <name evidence="2" type="ORF">C3L24_00235</name>
</gene>
<keyword evidence="1" id="KW-1133">Transmembrane helix</keyword>
<evidence type="ECO:0000313" key="3">
    <source>
        <dbReference type="Proteomes" id="UP000250928"/>
    </source>
</evidence>
<accession>A0A657Q7Z9</accession>
<protein>
    <recommendedName>
        <fullName evidence="4">Chemotaxis methyl-accepting receptor HlyB-like 4HB MCP domain-containing protein</fullName>
    </recommendedName>
</protein>
<dbReference type="EMBL" id="PQCO01000023">
    <property type="protein sequence ID" value="PUE05770.1"/>
    <property type="molecule type" value="Genomic_DNA"/>
</dbReference>
<reference evidence="2 3" key="1">
    <citation type="submission" date="2018-01" db="EMBL/GenBank/DDBJ databases">
        <title>Novel co-symbiosis in the lucinid bivalve Phacoides pectinatus.</title>
        <authorList>
            <person name="Lim S.J."/>
            <person name="Davis B.G."/>
            <person name="Gill D.E."/>
            <person name="Engel A.S."/>
            <person name="Anderson L.C."/>
            <person name="Campbell B.J."/>
        </authorList>
    </citation>
    <scope>NUCLEOTIDE SEQUENCE [LARGE SCALE GENOMIC DNA]</scope>
    <source>
        <strain evidence="2">N3_P5</strain>
    </source>
</reference>
<keyword evidence="1" id="KW-0472">Membrane</keyword>
<sequence length="367" mass="41202">MEARTKLLSAFVFVVSLSGLALLLTWSSLVDIGSNFSRLTAVTIPGLISANSFSSRISELGKASSRITAVASNAELEAIRVQMEQDHARLSQRLSGLSASFNAGEKHQLTEALDSWFGNIAQLIRRTHQRNVQVARFQRQHAAILTQTRRLHQAISAINIESSHTIVQRESQEGSVPRALIRQRTNWMMLINGLALESLSIQLQLVEDRSELKRIKDSYRLNLRELLNLLVGMSEAETKKRLTPHIIRLSGEHERNLFDTKERIIDLNEELKREVRRNDAISGDLVDRVNTLQGEVKEFSEAESRRQDMAVDRGTLIVVAAGVGLVISSLVIFAFIINRITLRLKRLTETTMRLADANRHGERSEGG</sequence>
<organism evidence="2 3">
    <name type="scientific">Candidatus Sedimenticola endophacoides</name>
    <dbReference type="NCBI Taxonomy" id="2548426"/>
    <lineage>
        <taxon>Bacteria</taxon>
        <taxon>Pseudomonadati</taxon>
        <taxon>Pseudomonadota</taxon>
        <taxon>Gammaproteobacteria</taxon>
        <taxon>Chromatiales</taxon>
        <taxon>Sedimenticolaceae</taxon>
        <taxon>Sedimenticola</taxon>
    </lineage>
</organism>
<feature type="transmembrane region" description="Helical" evidence="1">
    <location>
        <begin position="314"/>
        <end position="337"/>
    </location>
</feature>
<proteinExistence type="predicted"/>
<evidence type="ECO:0008006" key="4">
    <source>
        <dbReference type="Google" id="ProtNLM"/>
    </source>
</evidence>
<keyword evidence="1" id="KW-0812">Transmembrane</keyword>
<evidence type="ECO:0000256" key="1">
    <source>
        <dbReference type="SAM" id="Phobius"/>
    </source>
</evidence>